<accession>A0A915D074</accession>
<evidence type="ECO:0000256" key="6">
    <source>
        <dbReference type="ARBA" id="ARBA00023157"/>
    </source>
</evidence>
<dbReference type="InterPro" id="IPR050645">
    <property type="entry name" value="Histidine_acid_phosphatase"/>
</dbReference>
<evidence type="ECO:0000256" key="4">
    <source>
        <dbReference type="ARBA" id="ARBA00022729"/>
    </source>
</evidence>
<dbReference type="Gene3D" id="3.40.50.1240">
    <property type="entry name" value="Phosphoglycerate mutase-like"/>
    <property type="match status" value="1"/>
</dbReference>
<comment type="catalytic activity">
    <reaction evidence="1">
        <text>a phosphate monoester + H2O = an alcohol + phosphate</text>
        <dbReference type="Rhea" id="RHEA:15017"/>
        <dbReference type="ChEBI" id="CHEBI:15377"/>
        <dbReference type="ChEBI" id="CHEBI:30879"/>
        <dbReference type="ChEBI" id="CHEBI:43474"/>
        <dbReference type="ChEBI" id="CHEBI:67140"/>
        <dbReference type="EC" id="3.1.3.2"/>
    </reaction>
</comment>
<dbReference type="PANTHER" id="PTHR11567">
    <property type="entry name" value="ACID PHOSPHATASE-RELATED"/>
    <property type="match status" value="1"/>
</dbReference>
<dbReference type="InterPro" id="IPR000560">
    <property type="entry name" value="His_Pase_clade-2"/>
</dbReference>
<evidence type="ECO:0000256" key="2">
    <source>
        <dbReference type="ARBA" id="ARBA00005375"/>
    </source>
</evidence>
<keyword evidence="6" id="KW-1015">Disulfide bond</keyword>
<keyword evidence="5" id="KW-0378">Hydrolase</keyword>
<dbReference type="Pfam" id="PF00328">
    <property type="entry name" value="His_Phos_2"/>
    <property type="match status" value="1"/>
</dbReference>
<dbReference type="CDD" id="cd07061">
    <property type="entry name" value="HP_HAP_like"/>
    <property type="match status" value="1"/>
</dbReference>
<keyword evidence="4" id="KW-0732">Signal</keyword>
<dbReference type="Proteomes" id="UP000887574">
    <property type="component" value="Unplaced"/>
</dbReference>
<organism evidence="8 9">
    <name type="scientific">Ditylenchus dipsaci</name>
    <dbReference type="NCBI Taxonomy" id="166011"/>
    <lineage>
        <taxon>Eukaryota</taxon>
        <taxon>Metazoa</taxon>
        <taxon>Ecdysozoa</taxon>
        <taxon>Nematoda</taxon>
        <taxon>Chromadorea</taxon>
        <taxon>Rhabditida</taxon>
        <taxon>Tylenchina</taxon>
        <taxon>Tylenchomorpha</taxon>
        <taxon>Sphaerularioidea</taxon>
        <taxon>Anguinidae</taxon>
        <taxon>Anguininae</taxon>
        <taxon>Ditylenchus</taxon>
    </lineage>
</organism>
<dbReference type="PANTHER" id="PTHR11567:SF211">
    <property type="entry name" value="PROSTATIC ACID PHOSPHATASE"/>
    <property type="match status" value="1"/>
</dbReference>
<evidence type="ECO:0000256" key="5">
    <source>
        <dbReference type="ARBA" id="ARBA00022801"/>
    </source>
</evidence>
<reference evidence="9" key="1">
    <citation type="submission" date="2022-11" db="UniProtKB">
        <authorList>
            <consortium name="WormBaseParasite"/>
        </authorList>
    </citation>
    <scope>IDENTIFICATION</scope>
</reference>
<dbReference type="WBParaSite" id="jg1415">
    <property type="protein sequence ID" value="jg1415"/>
    <property type="gene ID" value="jg1415"/>
</dbReference>
<evidence type="ECO:0000313" key="8">
    <source>
        <dbReference type="Proteomes" id="UP000887574"/>
    </source>
</evidence>
<dbReference type="AlphaFoldDB" id="A0A915D074"/>
<evidence type="ECO:0000256" key="1">
    <source>
        <dbReference type="ARBA" id="ARBA00000032"/>
    </source>
</evidence>
<keyword evidence="8" id="KW-1185">Reference proteome</keyword>
<evidence type="ECO:0000313" key="9">
    <source>
        <dbReference type="WBParaSite" id="jg1415"/>
    </source>
</evidence>
<proteinExistence type="inferred from homology"/>
<name>A0A915D074_9BILA</name>
<dbReference type="InterPro" id="IPR029033">
    <property type="entry name" value="His_PPase_superfam"/>
</dbReference>
<dbReference type="SUPFAM" id="SSF53254">
    <property type="entry name" value="Phosphoglycerate mutase-like"/>
    <property type="match status" value="1"/>
</dbReference>
<dbReference type="EC" id="3.1.3.2" evidence="3"/>
<sequence length="115" mass="13154">MAQHVALGKRLRQKYIIDQKLVSENYKNHEIYVRSTDVNRTLTSAISNFIGFYGESAKAGVDYPAGDWPAKFVPIAVHTFDVHEDHIGHGDASADCQRHKKLKDLWKQTPEYKQL</sequence>
<evidence type="ECO:0000256" key="3">
    <source>
        <dbReference type="ARBA" id="ARBA00012646"/>
    </source>
</evidence>
<evidence type="ECO:0000256" key="7">
    <source>
        <dbReference type="ARBA" id="ARBA00023180"/>
    </source>
</evidence>
<keyword evidence="7" id="KW-0325">Glycoprotein</keyword>
<dbReference type="GO" id="GO:0003993">
    <property type="term" value="F:acid phosphatase activity"/>
    <property type="evidence" value="ECO:0007669"/>
    <property type="project" value="UniProtKB-EC"/>
</dbReference>
<protein>
    <recommendedName>
        <fullName evidence="3">acid phosphatase</fullName>
        <ecNumber evidence="3">3.1.3.2</ecNumber>
    </recommendedName>
</protein>
<comment type="similarity">
    <text evidence="2">Belongs to the histidine acid phosphatase family.</text>
</comment>